<dbReference type="Proteomes" id="UP001465668">
    <property type="component" value="Unassembled WGS sequence"/>
</dbReference>
<accession>A0ABR2XIF2</accession>
<name>A0ABR2XIF2_9PEZI</name>
<evidence type="ECO:0000313" key="3">
    <source>
        <dbReference type="Proteomes" id="UP001465668"/>
    </source>
</evidence>
<feature type="region of interest" description="Disordered" evidence="1">
    <location>
        <begin position="25"/>
        <end position="84"/>
    </location>
</feature>
<dbReference type="EMBL" id="JARVKM010000049">
    <property type="protein sequence ID" value="KAK9773577.1"/>
    <property type="molecule type" value="Genomic_DNA"/>
</dbReference>
<proteinExistence type="predicted"/>
<evidence type="ECO:0000256" key="1">
    <source>
        <dbReference type="SAM" id="MobiDB-lite"/>
    </source>
</evidence>
<comment type="caution">
    <text evidence="2">The sequence shown here is derived from an EMBL/GenBank/DDBJ whole genome shotgun (WGS) entry which is preliminary data.</text>
</comment>
<gene>
    <name evidence="2" type="ORF">SCAR479_09721</name>
</gene>
<evidence type="ECO:0000313" key="2">
    <source>
        <dbReference type="EMBL" id="KAK9773577.1"/>
    </source>
</evidence>
<organism evidence="2 3">
    <name type="scientific">Seiridium cardinale</name>
    <dbReference type="NCBI Taxonomy" id="138064"/>
    <lineage>
        <taxon>Eukaryota</taxon>
        <taxon>Fungi</taxon>
        <taxon>Dikarya</taxon>
        <taxon>Ascomycota</taxon>
        <taxon>Pezizomycotina</taxon>
        <taxon>Sordariomycetes</taxon>
        <taxon>Xylariomycetidae</taxon>
        <taxon>Amphisphaeriales</taxon>
        <taxon>Sporocadaceae</taxon>
        <taxon>Seiridium</taxon>
    </lineage>
</organism>
<keyword evidence="3" id="KW-1185">Reference proteome</keyword>
<protein>
    <submittedName>
        <fullName evidence="2">Uncharacterized protein</fullName>
    </submittedName>
</protein>
<sequence>MVRGDEACHNLLWGGTPLPRPLAIPKRVARTAEGPQEASAEKGLNPDSYAGSSDDYRALSPEPAIDSGYGRGGGKGSGHGGGDGVKPYSKQNVLGFPIVMLGGVGAAITTTYAGSNAMGFSLDKFWFGCVLGTAENVVSAPINCRFSVVGYDSIGKRVGFA</sequence>
<feature type="compositionally biased region" description="Gly residues" evidence="1">
    <location>
        <begin position="69"/>
        <end position="84"/>
    </location>
</feature>
<reference evidence="2 3" key="1">
    <citation type="submission" date="2024-02" db="EMBL/GenBank/DDBJ databases">
        <title>First draft genome assembly of two strains of Seiridium cardinale.</title>
        <authorList>
            <person name="Emiliani G."/>
            <person name="Scali E."/>
        </authorList>
    </citation>
    <scope>NUCLEOTIDE SEQUENCE [LARGE SCALE GENOMIC DNA]</scope>
    <source>
        <strain evidence="2 3">BM-138-000479</strain>
    </source>
</reference>